<keyword evidence="3" id="KW-0479">Metal-binding</keyword>
<evidence type="ECO:0000256" key="1">
    <source>
        <dbReference type="ARBA" id="ARBA00004370"/>
    </source>
</evidence>
<accession>A0A1M5NXQ2</accession>
<keyword evidence="6 7" id="KW-0472">Membrane</keyword>
<feature type="domain" description="Blue (type 1) copper" evidence="8">
    <location>
        <begin position="67"/>
        <end position="153"/>
    </location>
</feature>
<keyword evidence="7" id="KW-0812">Transmembrane</keyword>
<comment type="subcellular location">
    <subcellularLocation>
        <location evidence="1">Membrane</location>
    </subcellularLocation>
</comment>
<dbReference type="GO" id="GO:0005507">
    <property type="term" value="F:copper ion binding"/>
    <property type="evidence" value="ECO:0007669"/>
    <property type="project" value="InterPro"/>
</dbReference>
<evidence type="ECO:0000313" key="9">
    <source>
        <dbReference type="EMBL" id="SHG94292.1"/>
    </source>
</evidence>
<proteinExistence type="predicted"/>
<dbReference type="CDD" id="cd04220">
    <property type="entry name" value="Halocyanin"/>
    <property type="match status" value="1"/>
</dbReference>
<reference evidence="9 10" key="1">
    <citation type="submission" date="2016-11" db="EMBL/GenBank/DDBJ databases">
        <authorList>
            <person name="Jaros S."/>
            <person name="Januszkiewicz K."/>
            <person name="Wedrychowicz H."/>
        </authorList>
    </citation>
    <scope>NUCLEOTIDE SEQUENCE [LARGE SCALE GENOMIC DNA]</scope>
    <source>
        <strain evidence="9 10">DSM 9297</strain>
    </source>
</reference>
<name>A0A1M5NXQ2_9EURY</name>
<keyword evidence="5" id="KW-0186">Copper</keyword>
<keyword evidence="4" id="KW-0249">Electron transport</keyword>
<dbReference type="Gene3D" id="2.60.40.420">
    <property type="entry name" value="Cupredoxins - blue copper proteins"/>
    <property type="match status" value="2"/>
</dbReference>
<dbReference type="PROSITE" id="PS00196">
    <property type="entry name" value="COPPER_BLUE"/>
    <property type="match status" value="2"/>
</dbReference>
<evidence type="ECO:0000259" key="8">
    <source>
        <dbReference type="Pfam" id="PF00127"/>
    </source>
</evidence>
<dbReference type="GO" id="GO:0016020">
    <property type="term" value="C:membrane"/>
    <property type="evidence" value="ECO:0007669"/>
    <property type="project" value="UniProtKB-SubCell"/>
</dbReference>
<dbReference type="EMBL" id="FQWV01000003">
    <property type="protein sequence ID" value="SHG94292.1"/>
    <property type="molecule type" value="Genomic_DNA"/>
</dbReference>
<dbReference type="AlphaFoldDB" id="A0A1M5NXQ2"/>
<evidence type="ECO:0000256" key="4">
    <source>
        <dbReference type="ARBA" id="ARBA00022982"/>
    </source>
</evidence>
<dbReference type="InterPro" id="IPR017533">
    <property type="entry name" value="Halocyanin"/>
</dbReference>
<sequence length="409" mass="41530">MGRIRDRSPDATRRRVLAAGAAVASGAFLGAAAPAAAQSGTDFGGWFDGVSNYDGVVDRTGQSEVTVEVGVENGGGPYGFGPPAVRVDSGTTVVWQWTGQGGSHNVVAQDGSYESELVADAGRTFSHTFESEGVSKYFCQPHKAIGMKGAIVVGGSGGSGGGSVSEPDFGGWFEGVSNYSGTVDKRGQSEVTVEVGVENGGGPYGFGPASVRVDPGTTVVWQWTGQGGSHNVVAQDGSYSSELVAEAGHSFSHTFESEGVSKYFCQPHKALGMKGAIVVGNVGGSSGGSGSGGDGGGAAADSGGGLSLLVPDDFTGWLAVVFGGTVGLAVTAVLGSEAYTAYRDHAAAEEAYVRDSPVEAVEDDAEVELGEEYDPVGTAALVFGYFVLISALWVFMYFVEYIGGPTITG</sequence>
<evidence type="ECO:0000256" key="7">
    <source>
        <dbReference type="SAM" id="Phobius"/>
    </source>
</evidence>
<dbReference type="STRING" id="43928.SAMN05443636_1383"/>
<dbReference type="PROSITE" id="PS51318">
    <property type="entry name" value="TAT"/>
    <property type="match status" value="1"/>
</dbReference>
<evidence type="ECO:0000256" key="2">
    <source>
        <dbReference type="ARBA" id="ARBA00022448"/>
    </source>
</evidence>
<protein>
    <submittedName>
        <fullName evidence="9">Halocyanin domain-containing protein</fullName>
    </submittedName>
</protein>
<feature type="domain" description="Blue (type 1) copper" evidence="8">
    <location>
        <begin position="193"/>
        <end position="279"/>
    </location>
</feature>
<dbReference type="Proteomes" id="UP000184357">
    <property type="component" value="Unassembled WGS sequence"/>
</dbReference>
<keyword evidence="10" id="KW-1185">Reference proteome</keyword>
<dbReference type="PANTHER" id="PTHR34192:SF10">
    <property type="entry name" value="PLASTOCYANIN MAJOR ISOFORM, CHLOROPLASTIC-RELATED"/>
    <property type="match status" value="1"/>
</dbReference>
<dbReference type="InterPro" id="IPR000923">
    <property type="entry name" value="BlueCu_1"/>
</dbReference>
<evidence type="ECO:0000256" key="3">
    <source>
        <dbReference type="ARBA" id="ARBA00022723"/>
    </source>
</evidence>
<organism evidence="9 10">
    <name type="scientific">Halobaculum gomorrense</name>
    <dbReference type="NCBI Taxonomy" id="43928"/>
    <lineage>
        <taxon>Archaea</taxon>
        <taxon>Methanobacteriati</taxon>
        <taxon>Methanobacteriota</taxon>
        <taxon>Stenosarchaea group</taxon>
        <taxon>Halobacteria</taxon>
        <taxon>Halobacteriales</taxon>
        <taxon>Haloferacaceae</taxon>
        <taxon>Halobaculum</taxon>
    </lineage>
</organism>
<evidence type="ECO:0000313" key="10">
    <source>
        <dbReference type="Proteomes" id="UP000184357"/>
    </source>
</evidence>
<feature type="transmembrane region" description="Helical" evidence="7">
    <location>
        <begin position="314"/>
        <end position="335"/>
    </location>
</feature>
<keyword evidence="2" id="KW-0813">Transport</keyword>
<dbReference type="NCBIfam" id="TIGR03102">
    <property type="entry name" value="halo_cynanin"/>
    <property type="match status" value="2"/>
</dbReference>
<dbReference type="GO" id="GO:0009055">
    <property type="term" value="F:electron transfer activity"/>
    <property type="evidence" value="ECO:0007669"/>
    <property type="project" value="InterPro"/>
</dbReference>
<dbReference type="RefSeq" id="WP_073307877.1">
    <property type="nucleotide sequence ID" value="NZ_FQWV01000003.1"/>
</dbReference>
<dbReference type="InterPro" id="IPR008972">
    <property type="entry name" value="Cupredoxin"/>
</dbReference>
<dbReference type="OrthoDB" id="11088at2157"/>
<dbReference type="PANTHER" id="PTHR34192">
    <property type="entry name" value="PLASTOCYANIN MAJOR ISOFORM, CHLOROPLASTIC-RELATED"/>
    <property type="match status" value="1"/>
</dbReference>
<keyword evidence="7" id="KW-1133">Transmembrane helix</keyword>
<dbReference type="SUPFAM" id="SSF49503">
    <property type="entry name" value="Cupredoxins"/>
    <property type="match status" value="2"/>
</dbReference>
<dbReference type="InterPro" id="IPR006311">
    <property type="entry name" value="TAT_signal"/>
</dbReference>
<gene>
    <name evidence="9" type="ORF">SAMN05443636_1383</name>
</gene>
<evidence type="ECO:0000256" key="5">
    <source>
        <dbReference type="ARBA" id="ARBA00023008"/>
    </source>
</evidence>
<feature type="transmembrane region" description="Helical" evidence="7">
    <location>
        <begin position="379"/>
        <end position="399"/>
    </location>
</feature>
<dbReference type="Pfam" id="PF00127">
    <property type="entry name" value="Copper-bind"/>
    <property type="match status" value="2"/>
</dbReference>
<evidence type="ECO:0000256" key="6">
    <source>
        <dbReference type="ARBA" id="ARBA00023136"/>
    </source>
</evidence>
<dbReference type="InterPro" id="IPR028871">
    <property type="entry name" value="BlueCu_1_BS"/>
</dbReference>